<dbReference type="PANTHER" id="PTHR34216:SF3">
    <property type="entry name" value="POLY-BETA-1,6-N-ACETYL-D-GLUCOSAMINE N-DEACETYLASE"/>
    <property type="match status" value="1"/>
</dbReference>
<dbReference type="EMBL" id="DVJJ01000041">
    <property type="protein sequence ID" value="HIS64190.1"/>
    <property type="molecule type" value="Genomic_DNA"/>
</dbReference>
<dbReference type="InterPro" id="IPR011330">
    <property type="entry name" value="Glyco_hydro/deAcase_b/a-brl"/>
</dbReference>
<evidence type="ECO:0000259" key="5">
    <source>
        <dbReference type="Pfam" id="PF01522"/>
    </source>
</evidence>
<evidence type="ECO:0000256" key="4">
    <source>
        <dbReference type="SAM" id="Phobius"/>
    </source>
</evidence>
<organism evidence="6 7">
    <name type="scientific">Candidatus Avoscillospira avistercoris</name>
    <dbReference type="NCBI Taxonomy" id="2840707"/>
    <lineage>
        <taxon>Bacteria</taxon>
        <taxon>Bacillati</taxon>
        <taxon>Bacillota</taxon>
        <taxon>Clostridia</taxon>
        <taxon>Eubacteriales</taxon>
        <taxon>Oscillospiraceae</taxon>
        <taxon>Oscillospiraceae incertae sedis</taxon>
        <taxon>Candidatus Avoscillospira</taxon>
    </lineage>
</organism>
<dbReference type="SUPFAM" id="SSF88713">
    <property type="entry name" value="Glycoside hydrolase/deacetylase"/>
    <property type="match status" value="1"/>
</dbReference>
<reference evidence="6" key="1">
    <citation type="submission" date="2020-10" db="EMBL/GenBank/DDBJ databases">
        <authorList>
            <person name="Gilroy R."/>
        </authorList>
    </citation>
    <scope>NUCLEOTIDE SEQUENCE</scope>
    <source>
        <strain evidence="6">ChiBcec16-1751</strain>
    </source>
</reference>
<evidence type="ECO:0000313" key="7">
    <source>
        <dbReference type="Proteomes" id="UP000886741"/>
    </source>
</evidence>
<keyword evidence="2" id="KW-0732">Signal</keyword>
<comment type="subcellular location">
    <subcellularLocation>
        <location evidence="1">Secreted</location>
    </subcellularLocation>
</comment>
<keyword evidence="4" id="KW-0472">Membrane</keyword>
<evidence type="ECO:0000256" key="2">
    <source>
        <dbReference type="ARBA" id="ARBA00022729"/>
    </source>
</evidence>
<evidence type="ECO:0000313" key="6">
    <source>
        <dbReference type="EMBL" id="HIS64190.1"/>
    </source>
</evidence>
<evidence type="ECO:0000256" key="1">
    <source>
        <dbReference type="ARBA" id="ARBA00004613"/>
    </source>
</evidence>
<dbReference type="Gene3D" id="3.20.20.370">
    <property type="entry name" value="Glycoside hydrolase/deacetylase"/>
    <property type="match status" value="1"/>
</dbReference>
<dbReference type="InterPro" id="IPR051398">
    <property type="entry name" value="Polysacch_Deacetylase"/>
</dbReference>
<keyword evidence="4" id="KW-1133">Transmembrane helix</keyword>
<dbReference type="AlphaFoldDB" id="A0A9D1F894"/>
<feature type="compositionally biased region" description="Low complexity" evidence="3">
    <location>
        <begin position="51"/>
        <end position="67"/>
    </location>
</feature>
<dbReference type="GO" id="GO:0016810">
    <property type="term" value="F:hydrolase activity, acting on carbon-nitrogen (but not peptide) bonds"/>
    <property type="evidence" value="ECO:0007669"/>
    <property type="project" value="InterPro"/>
</dbReference>
<reference evidence="6" key="2">
    <citation type="journal article" date="2021" name="PeerJ">
        <title>Extensive microbial diversity within the chicken gut microbiome revealed by metagenomics and culture.</title>
        <authorList>
            <person name="Gilroy R."/>
            <person name="Ravi A."/>
            <person name="Getino M."/>
            <person name="Pursley I."/>
            <person name="Horton D.L."/>
            <person name="Alikhan N.F."/>
            <person name="Baker D."/>
            <person name="Gharbi K."/>
            <person name="Hall N."/>
            <person name="Watson M."/>
            <person name="Adriaenssens E.M."/>
            <person name="Foster-Nyarko E."/>
            <person name="Jarju S."/>
            <person name="Secka A."/>
            <person name="Antonio M."/>
            <person name="Oren A."/>
            <person name="Chaudhuri R.R."/>
            <person name="La Ragione R."/>
            <person name="Hildebrand F."/>
            <person name="Pallen M.J."/>
        </authorList>
    </citation>
    <scope>NUCLEOTIDE SEQUENCE</scope>
    <source>
        <strain evidence="6">ChiBcec16-1751</strain>
    </source>
</reference>
<gene>
    <name evidence="6" type="ORF">IAA83_02315</name>
</gene>
<dbReference type="PANTHER" id="PTHR34216">
    <property type="match status" value="1"/>
</dbReference>
<keyword evidence="4" id="KW-0812">Transmembrane</keyword>
<sequence length="447" mass="50623">MYRGTYAQPGGSSRRRRRRTNLFLALVFLLELAVIGGFAAWLLLPEEPNRPESSQPGPEQPSVSAPVEPEPVPEDPAVTQARTQLLEEARQLMRGYYYEEALQLLDGAPDLANDETDALRQELADLQAQLVPYADGQFYHIFFHSLIVDTDKAFDGDYDAPGYDLYMTTVSEFEAMLPKLQEAGFVLVDIHDLVEFQDGVAVRKEILLPPGKKPLVLSVDDVNYYQYMADDGFASRLDLDENGQVKAVVDGVLTDNGDVVPILGRYVAEHPEFSWRGAKGILALTGYEGAFGYRITDLEDYDEATGQAMLQKTQAVAQALRETGWQIACHSYTHNQYWNNRTITMEQIQYDIGRWKRDIAPYVGETDIFISPFGVSFARDDARMAFLREQGFSIYCHVDSTMPTKWDGSWFIQGRINLDGLTMKRYPERISQYFFDPSEILDPARPQ</sequence>
<dbReference type="GO" id="GO:0005975">
    <property type="term" value="P:carbohydrate metabolic process"/>
    <property type="evidence" value="ECO:0007669"/>
    <property type="project" value="InterPro"/>
</dbReference>
<proteinExistence type="predicted"/>
<dbReference type="Pfam" id="PF01522">
    <property type="entry name" value="Polysacc_deac_1"/>
    <property type="match status" value="1"/>
</dbReference>
<name>A0A9D1F894_9FIRM</name>
<accession>A0A9D1F894</accession>
<feature type="domain" description="NodB homology" evidence="5">
    <location>
        <begin position="309"/>
        <end position="374"/>
    </location>
</feature>
<evidence type="ECO:0000256" key="3">
    <source>
        <dbReference type="SAM" id="MobiDB-lite"/>
    </source>
</evidence>
<feature type="transmembrane region" description="Helical" evidence="4">
    <location>
        <begin position="21"/>
        <end position="44"/>
    </location>
</feature>
<comment type="caution">
    <text evidence="6">The sequence shown here is derived from an EMBL/GenBank/DDBJ whole genome shotgun (WGS) entry which is preliminary data.</text>
</comment>
<dbReference type="Proteomes" id="UP000886741">
    <property type="component" value="Unassembled WGS sequence"/>
</dbReference>
<dbReference type="InterPro" id="IPR002509">
    <property type="entry name" value="NODB_dom"/>
</dbReference>
<protein>
    <recommendedName>
        <fullName evidence="5">NodB homology domain-containing protein</fullName>
    </recommendedName>
</protein>
<feature type="region of interest" description="Disordered" evidence="3">
    <location>
        <begin position="49"/>
        <end position="77"/>
    </location>
</feature>
<dbReference type="GO" id="GO:0005576">
    <property type="term" value="C:extracellular region"/>
    <property type="evidence" value="ECO:0007669"/>
    <property type="project" value="UniProtKB-SubCell"/>
</dbReference>